<reference evidence="1 3" key="2">
    <citation type="journal article" date="2018" name="Plant J.">
        <title>The Physcomitrella patens chromosome-scale assembly reveals moss genome structure and evolution.</title>
        <authorList>
            <person name="Lang D."/>
            <person name="Ullrich K.K."/>
            <person name="Murat F."/>
            <person name="Fuchs J."/>
            <person name="Jenkins J."/>
            <person name="Haas F.B."/>
            <person name="Piednoel M."/>
            <person name="Gundlach H."/>
            <person name="Van Bel M."/>
            <person name="Meyberg R."/>
            <person name="Vives C."/>
            <person name="Morata J."/>
            <person name="Symeonidi A."/>
            <person name="Hiss M."/>
            <person name="Muchero W."/>
            <person name="Kamisugi Y."/>
            <person name="Saleh O."/>
            <person name="Blanc G."/>
            <person name="Decker E.L."/>
            <person name="van Gessel N."/>
            <person name="Grimwood J."/>
            <person name="Hayes R.D."/>
            <person name="Graham S.W."/>
            <person name="Gunter L.E."/>
            <person name="McDaniel S.F."/>
            <person name="Hoernstein S.N.W."/>
            <person name="Larsson A."/>
            <person name="Li F.W."/>
            <person name="Perroud P.F."/>
            <person name="Phillips J."/>
            <person name="Ranjan P."/>
            <person name="Rokshar D.S."/>
            <person name="Rothfels C.J."/>
            <person name="Schneider L."/>
            <person name="Shu S."/>
            <person name="Stevenson D.W."/>
            <person name="Thummler F."/>
            <person name="Tillich M."/>
            <person name="Villarreal Aguilar J.C."/>
            <person name="Widiez T."/>
            <person name="Wong G.K."/>
            <person name="Wymore A."/>
            <person name="Zhang Y."/>
            <person name="Zimmer A.D."/>
            <person name="Quatrano R.S."/>
            <person name="Mayer K.F.X."/>
            <person name="Goodstein D."/>
            <person name="Casacuberta J.M."/>
            <person name="Vandepoele K."/>
            <person name="Reski R."/>
            <person name="Cuming A.C."/>
            <person name="Tuskan G.A."/>
            <person name="Maumus F."/>
            <person name="Salse J."/>
            <person name="Schmutz J."/>
            <person name="Rensing S.A."/>
        </authorList>
    </citation>
    <scope>NUCLEOTIDE SEQUENCE [LARGE SCALE GENOMIC DNA]</scope>
    <source>
        <strain evidence="2 3">cv. Gransden 2004</strain>
    </source>
</reference>
<sequence>MCIAEVIGYVCCFRHSLPTTRLSSNPSPCPWSLGIVLVPYCPFWPPGTT</sequence>
<evidence type="ECO:0000313" key="1">
    <source>
        <dbReference type="EMBL" id="PNR27582.1"/>
    </source>
</evidence>
<reference evidence="2" key="3">
    <citation type="submission" date="2020-12" db="UniProtKB">
        <authorList>
            <consortium name="EnsemblPlants"/>
        </authorList>
    </citation>
    <scope>IDENTIFICATION</scope>
</reference>
<proteinExistence type="predicted"/>
<protein>
    <submittedName>
        <fullName evidence="1 2">Uncharacterized protein</fullName>
    </submittedName>
</protein>
<gene>
    <name evidence="1" type="ORF">PHYPA_029734</name>
</gene>
<dbReference type="EnsemblPlants" id="Pp3c25_7910V3.1">
    <property type="protein sequence ID" value="PAC:32980749.CDS.1"/>
    <property type="gene ID" value="Pp3c25_7910"/>
</dbReference>
<dbReference type="EMBL" id="ABEU02000025">
    <property type="protein sequence ID" value="PNR27582.1"/>
    <property type="molecule type" value="Genomic_DNA"/>
</dbReference>
<evidence type="ECO:0000313" key="3">
    <source>
        <dbReference type="Proteomes" id="UP000006727"/>
    </source>
</evidence>
<dbReference type="Proteomes" id="UP000006727">
    <property type="component" value="Chromosome 25"/>
</dbReference>
<dbReference type="Gramene" id="Pp3c25_7910V3.1">
    <property type="protein sequence ID" value="PAC:32980749.CDS.1"/>
    <property type="gene ID" value="Pp3c25_7910"/>
</dbReference>
<dbReference type="EnsemblPlants" id="Pp3c25_7910V3.2">
    <property type="protein sequence ID" value="PAC:32980750.CDS.1"/>
    <property type="gene ID" value="Pp3c25_7910"/>
</dbReference>
<dbReference type="AlphaFoldDB" id="A0A2K1IE87"/>
<organism evidence="1">
    <name type="scientific">Physcomitrium patens</name>
    <name type="common">Spreading-leaved earth moss</name>
    <name type="synonym">Physcomitrella patens</name>
    <dbReference type="NCBI Taxonomy" id="3218"/>
    <lineage>
        <taxon>Eukaryota</taxon>
        <taxon>Viridiplantae</taxon>
        <taxon>Streptophyta</taxon>
        <taxon>Embryophyta</taxon>
        <taxon>Bryophyta</taxon>
        <taxon>Bryophytina</taxon>
        <taxon>Bryopsida</taxon>
        <taxon>Funariidae</taxon>
        <taxon>Funariales</taxon>
        <taxon>Funariaceae</taxon>
        <taxon>Physcomitrium</taxon>
    </lineage>
</organism>
<dbReference type="InParanoid" id="A0A2K1IE87"/>
<name>A0A2K1IE87_PHYPA</name>
<dbReference type="Gramene" id="Pp3c25_7910V3.2">
    <property type="protein sequence ID" value="PAC:32980750.CDS.1"/>
    <property type="gene ID" value="Pp3c25_7910"/>
</dbReference>
<evidence type="ECO:0000313" key="2">
    <source>
        <dbReference type="EnsemblPlants" id="PAC:32980749.CDS.1"/>
    </source>
</evidence>
<keyword evidence="3" id="KW-1185">Reference proteome</keyword>
<accession>A0A2K1IE87</accession>
<reference evidence="1 3" key="1">
    <citation type="journal article" date="2008" name="Science">
        <title>The Physcomitrella genome reveals evolutionary insights into the conquest of land by plants.</title>
        <authorList>
            <person name="Rensing S."/>
            <person name="Lang D."/>
            <person name="Zimmer A."/>
            <person name="Terry A."/>
            <person name="Salamov A."/>
            <person name="Shapiro H."/>
            <person name="Nishiyama T."/>
            <person name="Perroud P.-F."/>
            <person name="Lindquist E."/>
            <person name="Kamisugi Y."/>
            <person name="Tanahashi T."/>
            <person name="Sakakibara K."/>
            <person name="Fujita T."/>
            <person name="Oishi K."/>
            <person name="Shin-I T."/>
            <person name="Kuroki Y."/>
            <person name="Toyoda A."/>
            <person name="Suzuki Y."/>
            <person name="Hashimoto A."/>
            <person name="Yamaguchi K."/>
            <person name="Sugano A."/>
            <person name="Kohara Y."/>
            <person name="Fujiyama A."/>
            <person name="Anterola A."/>
            <person name="Aoki S."/>
            <person name="Ashton N."/>
            <person name="Barbazuk W.B."/>
            <person name="Barker E."/>
            <person name="Bennetzen J."/>
            <person name="Bezanilla M."/>
            <person name="Blankenship R."/>
            <person name="Cho S.H."/>
            <person name="Dutcher S."/>
            <person name="Estelle M."/>
            <person name="Fawcett J.A."/>
            <person name="Gundlach H."/>
            <person name="Hanada K."/>
            <person name="Heyl A."/>
            <person name="Hicks K.A."/>
            <person name="Hugh J."/>
            <person name="Lohr M."/>
            <person name="Mayer K."/>
            <person name="Melkozernov A."/>
            <person name="Murata T."/>
            <person name="Nelson D."/>
            <person name="Pils B."/>
            <person name="Prigge M."/>
            <person name="Reiss B."/>
            <person name="Renner T."/>
            <person name="Rombauts S."/>
            <person name="Rushton P."/>
            <person name="Sanderfoot A."/>
            <person name="Schween G."/>
            <person name="Shiu S.-H."/>
            <person name="Stueber K."/>
            <person name="Theodoulou F.L."/>
            <person name="Tu H."/>
            <person name="Van de Peer Y."/>
            <person name="Verrier P.J."/>
            <person name="Waters E."/>
            <person name="Wood A."/>
            <person name="Yang L."/>
            <person name="Cove D."/>
            <person name="Cuming A."/>
            <person name="Hasebe M."/>
            <person name="Lucas S."/>
            <person name="Mishler D.B."/>
            <person name="Reski R."/>
            <person name="Grigoriev I."/>
            <person name="Quatrano R.S."/>
            <person name="Boore J.L."/>
        </authorList>
    </citation>
    <scope>NUCLEOTIDE SEQUENCE [LARGE SCALE GENOMIC DNA]</scope>
    <source>
        <strain evidence="2 3">cv. Gransden 2004</strain>
    </source>
</reference>
<dbReference type="PaxDb" id="3218-PP1S50_195V6.1"/>